<sequence length="58" mass="6361">MLSRVVTNKIDDRGDKANSVHGLRVAAVEIMLGQLADHPIPAEQKRQRLDNCSLPAVI</sequence>
<gene>
    <name evidence="1" type="ORF">GCM10016234_39770</name>
</gene>
<organism evidence="1 2">
    <name type="scientific">Tianweitania populi</name>
    <dbReference type="NCBI Taxonomy" id="1607949"/>
    <lineage>
        <taxon>Bacteria</taxon>
        <taxon>Pseudomonadati</taxon>
        <taxon>Pseudomonadota</taxon>
        <taxon>Alphaproteobacteria</taxon>
        <taxon>Hyphomicrobiales</taxon>
        <taxon>Phyllobacteriaceae</taxon>
        <taxon>Tianweitania</taxon>
    </lineage>
</organism>
<name>A0A8J3DTL9_9HYPH</name>
<dbReference type="EMBL" id="BMZQ01000006">
    <property type="protein sequence ID" value="GHD23994.1"/>
    <property type="molecule type" value="Genomic_DNA"/>
</dbReference>
<proteinExistence type="predicted"/>
<accession>A0A8J3DTL9</accession>
<keyword evidence="2" id="KW-1185">Reference proteome</keyword>
<comment type="caution">
    <text evidence="1">The sequence shown here is derived from an EMBL/GenBank/DDBJ whole genome shotgun (WGS) entry which is preliminary data.</text>
</comment>
<dbReference type="Proteomes" id="UP000630142">
    <property type="component" value="Unassembled WGS sequence"/>
</dbReference>
<reference evidence="1" key="2">
    <citation type="submission" date="2020-09" db="EMBL/GenBank/DDBJ databases">
        <authorList>
            <person name="Sun Q."/>
            <person name="Kim S."/>
        </authorList>
    </citation>
    <scope>NUCLEOTIDE SEQUENCE</scope>
    <source>
        <strain evidence="1">KCTC 42249</strain>
    </source>
</reference>
<evidence type="ECO:0000313" key="1">
    <source>
        <dbReference type="EMBL" id="GHD23994.1"/>
    </source>
</evidence>
<protein>
    <submittedName>
        <fullName evidence="1">Uncharacterized protein</fullName>
    </submittedName>
</protein>
<dbReference type="AlphaFoldDB" id="A0A8J3DTL9"/>
<reference evidence="1" key="1">
    <citation type="journal article" date="2014" name="Int. J. Syst. Evol. Microbiol.">
        <title>Complete genome sequence of Corynebacterium casei LMG S-19264T (=DSM 44701T), isolated from a smear-ripened cheese.</title>
        <authorList>
            <consortium name="US DOE Joint Genome Institute (JGI-PGF)"/>
            <person name="Walter F."/>
            <person name="Albersmeier A."/>
            <person name="Kalinowski J."/>
            <person name="Ruckert C."/>
        </authorList>
    </citation>
    <scope>NUCLEOTIDE SEQUENCE</scope>
    <source>
        <strain evidence="1">KCTC 42249</strain>
    </source>
</reference>
<evidence type="ECO:0000313" key="2">
    <source>
        <dbReference type="Proteomes" id="UP000630142"/>
    </source>
</evidence>